<reference evidence="2 3" key="1">
    <citation type="journal article" date="2011" name="Nature">
        <title>Genome sequencing reveals insights into physiology and longevity of the naked mole rat.</title>
        <authorList>
            <person name="Kim E.B."/>
            <person name="Fang X."/>
            <person name="Fushan A.A."/>
            <person name="Huang Z."/>
            <person name="Lobanov A.V."/>
            <person name="Han L."/>
            <person name="Marino S.M."/>
            <person name="Sun X."/>
            <person name="Turanov A.A."/>
            <person name="Yang P."/>
            <person name="Yim S.H."/>
            <person name="Zhao X."/>
            <person name="Kasaikina M.V."/>
            <person name="Stoletzki N."/>
            <person name="Peng C."/>
            <person name="Polak P."/>
            <person name="Xiong Z."/>
            <person name="Kiezun A."/>
            <person name="Zhu Y."/>
            <person name="Chen Y."/>
            <person name="Kryukov G.V."/>
            <person name="Zhang Q."/>
            <person name="Peshkin L."/>
            <person name="Yang L."/>
            <person name="Bronson R.T."/>
            <person name="Buffenstein R."/>
            <person name="Wang B."/>
            <person name="Han C."/>
            <person name="Li Q."/>
            <person name="Chen L."/>
            <person name="Zhao W."/>
            <person name="Sunyaev S.R."/>
            <person name="Park T.J."/>
            <person name="Zhang G."/>
            <person name="Wang J."/>
            <person name="Gladyshev V.N."/>
        </authorList>
    </citation>
    <scope>NUCLEOTIDE SEQUENCE [LARGE SCALE GENOMIC DNA]</scope>
</reference>
<evidence type="ECO:0000256" key="1">
    <source>
        <dbReference type="SAM" id="MobiDB-lite"/>
    </source>
</evidence>
<sequence length="343" mass="36622">MEGLLNGSSDPHQSSLASIKAEADKIYSFTDNAPSPSIRGGSRLDSTSTTQPLTPLHVVMQNGAEVSSVKTNSPGYSYSSDSGEDGEGKVDSLKSKDWEQLGKEGAKKTLFAPQPQSKDSPYYQGFERYYSPSYTQSSPRALNPGSQVGVESQALKPKKEEEPDSLEGKGKSDLCEEKKPELSSSPSSSSAPTCTCSRCTTTTVRGTAEAPGPGATLGPDKKAKLGLKDREAMLKEKWKQKSSIPPTLTKAPSLTDLKAKLGLKDREAMLKEKWKQKSSIPPTLTKAPSLTDLVKSGLSKAKEPGAYPAKSVIIPKLDDASKLPSHTPEGLKVKLSEANHLGK</sequence>
<feature type="compositionally biased region" description="Polar residues" evidence="1">
    <location>
        <begin position="132"/>
        <end position="150"/>
    </location>
</feature>
<dbReference type="PANTHER" id="PTHR21564:SF2">
    <property type="entry name" value="ZINC FINGER PROTEIN 609"/>
    <property type="match status" value="1"/>
</dbReference>
<feature type="compositionally biased region" description="Polar residues" evidence="1">
    <location>
        <begin position="44"/>
        <end position="53"/>
    </location>
</feature>
<name>G5BRN8_HETGA</name>
<evidence type="ECO:0000313" key="2">
    <source>
        <dbReference type="EMBL" id="EHB11949.1"/>
    </source>
</evidence>
<dbReference type="GO" id="GO:0005634">
    <property type="term" value="C:nucleus"/>
    <property type="evidence" value="ECO:0007669"/>
    <property type="project" value="TreeGrafter"/>
</dbReference>
<proteinExistence type="predicted"/>
<organism evidence="2 3">
    <name type="scientific">Heterocephalus glaber</name>
    <name type="common">Naked mole rat</name>
    <dbReference type="NCBI Taxonomy" id="10181"/>
    <lineage>
        <taxon>Eukaryota</taxon>
        <taxon>Metazoa</taxon>
        <taxon>Chordata</taxon>
        <taxon>Craniata</taxon>
        <taxon>Vertebrata</taxon>
        <taxon>Euteleostomi</taxon>
        <taxon>Mammalia</taxon>
        <taxon>Eutheria</taxon>
        <taxon>Euarchontoglires</taxon>
        <taxon>Glires</taxon>
        <taxon>Rodentia</taxon>
        <taxon>Hystricomorpha</taxon>
        <taxon>Bathyergidae</taxon>
        <taxon>Heterocephalus</taxon>
    </lineage>
</organism>
<accession>G5BRN8</accession>
<feature type="compositionally biased region" description="Low complexity" evidence="1">
    <location>
        <begin position="183"/>
        <end position="203"/>
    </location>
</feature>
<dbReference type="GO" id="GO:0006357">
    <property type="term" value="P:regulation of transcription by RNA polymerase II"/>
    <property type="evidence" value="ECO:0007669"/>
    <property type="project" value="TreeGrafter"/>
</dbReference>
<feature type="region of interest" description="Disordered" evidence="1">
    <location>
        <begin position="319"/>
        <end position="343"/>
    </location>
</feature>
<dbReference type="EMBL" id="JH171551">
    <property type="protein sequence ID" value="EHB11949.1"/>
    <property type="molecule type" value="Genomic_DNA"/>
</dbReference>
<feature type="region of interest" description="Disordered" evidence="1">
    <location>
        <begin position="28"/>
        <end position="224"/>
    </location>
</feature>
<dbReference type="Proteomes" id="UP000006813">
    <property type="component" value="Unassembled WGS sequence"/>
</dbReference>
<gene>
    <name evidence="2" type="ORF">GW7_05380</name>
</gene>
<feature type="compositionally biased region" description="Polar residues" evidence="1">
    <location>
        <begin position="64"/>
        <end position="74"/>
    </location>
</feature>
<dbReference type="PANTHER" id="PTHR21564">
    <property type="entry name" value="BRAKELESS PROTEIN"/>
    <property type="match status" value="1"/>
</dbReference>
<dbReference type="AlphaFoldDB" id="G5BRN8"/>
<dbReference type="InParanoid" id="G5BRN8"/>
<dbReference type="STRING" id="10181.G5BRN8"/>
<feature type="compositionally biased region" description="Basic and acidic residues" evidence="1">
    <location>
        <begin position="157"/>
        <end position="181"/>
    </location>
</feature>
<evidence type="ECO:0000313" key="3">
    <source>
        <dbReference type="Proteomes" id="UP000006813"/>
    </source>
</evidence>
<dbReference type="InterPro" id="IPR040010">
    <property type="entry name" value="ZN608/ZN609"/>
</dbReference>
<feature type="compositionally biased region" description="Basic and acidic residues" evidence="1">
    <location>
        <begin position="86"/>
        <end position="107"/>
    </location>
</feature>
<protein>
    <submittedName>
        <fullName evidence="2">Zinc finger protein 609</fullName>
    </submittedName>
</protein>